<dbReference type="RefSeq" id="WP_006747808.1">
    <property type="nucleotide sequence ID" value="NZ_CP007029.1"/>
</dbReference>
<keyword evidence="4" id="KW-0808">Transferase</keyword>
<feature type="domain" description="CBS" evidence="3">
    <location>
        <begin position="74"/>
        <end position="130"/>
    </location>
</feature>
<protein>
    <submittedName>
        <fullName evidence="4">Histidine kinase</fullName>
    </submittedName>
</protein>
<dbReference type="Pfam" id="PF00571">
    <property type="entry name" value="CBS"/>
    <property type="match status" value="2"/>
</dbReference>
<evidence type="ECO:0000313" key="4">
    <source>
        <dbReference type="EMBL" id="AHE98077.1"/>
    </source>
</evidence>
<evidence type="ECO:0000256" key="1">
    <source>
        <dbReference type="ARBA" id="ARBA00023122"/>
    </source>
</evidence>
<dbReference type="PROSITE" id="PS51371">
    <property type="entry name" value="CBS"/>
    <property type="match status" value="2"/>
</dbReference>
<evidence type="ECO:0000256" key="2">
    <source>
        <dbReference type="PROSITE-ProRule" id="PRU00703"/>
    </source>
</evidence>
<organism evidence="4 5">
    <name type="scientific">Thioalkalivibrio paradoxus ARh 1</name>
    <dbReference type="NCBI Taxonomy" id="713585"/>
    <lineage>
        <taxon>Bacteria</taxon>
        <taxon>Pseudomonadati</taxon>
        <taxon>Pseudomonadota</taxon>
        <taxon>Gammaproteobacteria</taxon>
        <taxon>Chromatiales</taxon>
        <taxon>Ectothiorhodospiraceae</taxon>
        <taxon>Thioalkalivibrio</taxon>
    </lineage>
</organism>
<dbReference type="GO" id="GO:0016301">
    <property type="term" value="F:kinase activity"/>
    <property type="evidence" value="ECO:0007669"/>
    <property type="project" value="UniProtKB-KW"/>
</dbReference>
<dbReference type="InterPro" id="IPR051257">
    <property type="entry name" value="Diverse_CBS-Domain"/>
</dbReference>
<dbReference type="SUPFAM" id="SSF54631">
    <property type="entry name" value="CBS-domain pair"/>
    <property type="match status" value="1"/>
</dbReference>
<dbReference type="InterPro" id="IPR046342">
    <property type="entry name" value="CBS_dom_sf"/>
</dbReference>
<dbReference type="OrthoDB" id="9771532at2"/>
<keyword evidence="5" id="KW-1185">Reference proteome</keyword>
<feature type="domain" description="CBS" evidence="3">
    <location>
        <begin position="7"/>
        <end position="65"/>
    </location>
</feature>
<dbReference type="AlphaFoldDB" id="W0DLD3"/>
<dbReference type="STRING" id="713585.THITH_07185"/>
<dbReference type="KEGG" id="tti:THITH_07185"/>
<name>W0DLD3_9GAMM</name>
<dbReference type="PANTHER" id="PTHR43080">
    <property type="entry name" value="CBS DOMAIN-CONTAINING PROTEIN CBSX3, MITOCHONDRIAL"/>
    <property type="match status" value="1"/>
</dbReference>
<dbReference type="Proteomes" id="UP000005289">
    <property type="component" value="Chromosome"/>
</dbReference>
<dbReference type="PANTHER" id="PTHR43080:SF2">
    <property type="entry name" value="CBS DOMAIN-CONTAINING PROTEIN"/>
    <property type="match status" value="1"/>
</dbReference>
<dbReference type="InterPro" id="IPR000644">
    <property type="entry name" value="CBS_dom"/>
</dbReference>
<keyword evidence="4" id="KW-0418">Kinase</keyword>
<dbReference type="EMBL" id="CP007029">
    <property type="protein sequence ID" value="AHE98077.1"/>
    <property type="molecule type" value="Genomic_DNA"/>
</dbReference>
<dbReference type="HOGENOM" id="CLU_040681_12_3_6"/>
<dbReference type="CDD" id="cd04630">
    <property type="entry name" value="CBS_pair_bac"/>
    <property type="match status" value="1"/>
</dbReference>
<dbReference type="SMART" id="SM00116">
    <property type="entry name" value="CBS"/>
    <property type="match status" value="2"/>
</dbReference>
<keyword evidence="1 2" id="KW-0129">CBS domain</keyword>
<sequence>MLVKDIMQTDVVTISPLATLREAMAKMKAHRVKSLIVERRDEHDAYGIITYTTILRTIVAEEGDIDLVNVYDVCTKPALIVPQVMDVKYVARMMVAQNLQRLVVLEHGNLVGLVTMNDIVGEVLAMAERSHIEGAGE</sequence>
<evidence type="ECO:0000259" key="3">
    <source>
        <dbReference type="PROSITE" id="PS51371"/>
    </source>
</evidence>
<accession>W0DLD3</accession>
<proteinExistence type="predicted"/>
<evidence type="ECO:0000313" key="5">
    <source>
        <dbReference type="Proteomes" id="UP000005289"/>
    </source>
</evidence>
<dbReference type="Gene3D" id="3.10.580.10">
    <property type="entry name" value="CBS-domain"/>
    <property type="match status" value="1"/>
</dbReference>
<gene>
    <name evidence="4" type="ORF">THITH_07185</name>
</gene>
<reference evidence="4 5" key="1">
    <citation type="submission" date="2013-12" db="EMBL/GenBank/DDBJ databases">
        <authorList>
            <consortium name="DOE Joint Genome Institute"/>
            <person name="Muyzer G."/>
            <person name="Huntemann M."/>
            <person name="Han J."/>
            <person name="Chen A."/>
            <person name="Kyrpides N."/>
            <person name="Mavromatis K."/>
            <person name="Markowitz V."/>
            <person name="Palaniappan K."/>
            <person name="Ivanova N."/>
            <person name="Schaumberg A."/>
            <person name="Pati A."/>
            <person name="Liolios K."/>
            <person name="Nordberg H.P."/>
            <person name="Cantor M.N."/>
            <person name="Hua S.X."/>
            <person name="Woyke T."/>
        </authorList>
    </citation>
    <scope>NUCLEOTIDE SEQUENCE [LARGE SCALE GENOMIC DNA]</scope>
    <source>
        <strain evidence="4 5">ARh 1</strain>
    </source>
</reference>